<comment type="caution">
    <text evidence="4">The sequence shown here is derived from an EMBL/GenBank/DDBJ whole genome shotgun (WGS) entry which is preliminary data.</text>
</comment>
<dbReference type="Proteomes" id="UP000798808">
    <property type="component" value="Unassembled WGS sequence"/>
</dbReference>
<dbReference type="InterPro" id="IPR011330">
    <property type="entry name" value="Glyco_hydro/deAcase_b/a-brl"/>
</dbReference>
<dbReference type="Gene3D" id="3.20.20.370">
    <property type="entry name" value="Glycoside hydrolase/deacetylase"/>
    <property type="match status" value="1"/>
</dbReference>
<evidence type="ECO:0000256" key="2">
    <source>
        <dbReference type="ARBA" id="ARBA00022729"/>
    </source>
</evidence>
<evidence type="ECO:0000259" key="3">
    <source>
        <dbReference type="PROSITE" id="PS51677"/>
    </source>
</evidence>
<dbReference type="InterPro" id="IPR051398">
    <property type="entry name" value="Polysacch_Deacetylase"/>
</dbReference>
<protein>
    <recommendedName>
        <fullName evidence="3">NodB homology domain-containing protein</fullName>
    </recommendedName>
</protein>
<organism evidence="4 5">
    <name type="scientific">Fulvivirga kasyanovii</name>
    <dbReference type="NCBI Taxonomy" id="396812"/>
    <lineage>
        <taxon>Bacteria</taxon>
        <taxon>Pseudomonadati</taxon>
        <taxon>Bacteroidota</taxon>
        <taxon>Cytophagia</taxon>
        <taxon>Cytophagales</taxon>
        <taxon>Fulvivirgaceae</taxon>
        <taxon>Fulvivirga</taxon>
    </lineage>
</organism>
<dbReference type="Pfam" id="PF01522">
    <property type="entry name" value="Polysacc_deac_1"/>
    <property type="match status" value="1"/>
</dbReference>
<dbReference type="SUPFAM" id="SSF88713">
    <property type="entry name" value="Glycoside hydrolase/deacetylase"/>
    <property type="match status" value="1"/>
</dbReference>
<evidence type="ECO:0000313" key="4">
    <source>
        <dbReference type="EMBL" id="MTI25093.1"/>
    </source>
</evidence>
<dbReference type="InterPro" id="IPR002509">
    <property type="entry name" value="NODB_dom"/>
</dbReference>
<dbReference type="PROSITE" id="PS51677">
    <property type="entry name" value="NODB"/>
    <property type="match status" value="1"/>
</dbReference>
<name>A0ABW9RM56_9BACT</name>
<feature type="domain" description="NodB homology" evidence="3">
    <location>
        <begin position="118"/>
        <end position="378"/>
    </location>
</feature>
<keyword evidence="2" id="KW-0732">Signal</keyword>
<reference evidence="4 5" key="1">
    <citation type="submission" date="2019-02" db="EMBL/GenBank/DDBJ databases">
        <authorList>
            <person name="Goldberg S.R."/>
            <person name="Haltli B.A."/>
            <person name="Correa H."/>
            <person name="Russell K.G."/>
        </authorList>
    </citation>
    <scope>NUCLEOTIDE SEQUENCE [LARGE SCALE GENOMIC DNA]</scope>
    <source>
        <strain evidence="4 5">JCM 16186</strain>
    </source>
</reference>
<dbReference type="EMBL" id="SMLW01000484">
    <property type="protein sequence ID" value="MTI25093.1"/>
    <property type="molecule type" value="Genomic_DNA"/>
</dbReference>
<gene>
    <name evidence="4" type="ORF">E1163_09085</name>
</gene>
<evidence type="ECO:0000313" key="5">
    <source>
        <dbReference type="Proteomes" id="UP000798808"/>
    </source>
</evidence>
<accession>A0ABW9RM56</accession>
<keyword evidence="5" id="KW-1185">Reference proteome</keyword>
<evidence type="ECO:0000256" key="1">
    <source>
        <dbReference type="ARBA" id="ARBA00004613"/>
    </source>
</evidence>
<dbReference type="CDD" id="cd10973">
    <property type="entry name" value="CE4_DAC_u4_5s"/>
    <property type="match status" value="1"/>
</dbReference>
<dbReference type="PANTHER" id="PTHR34216:SF3">
    <property type="entry name" value="POLY-BETA-1,6-N-ACETYL-D-GLUCOSAMINE N-DEACETYLASE"/>
    <property type="match status" value="1"/>
</dbReference>
<proteinExistence type="predicted"/>
<dbReference type="PANTHER" id="PTHR34216">
    <property type="match status" value="1"/>
</dbReference>
<comment type="subcellular location">
    <subcellularLocation>
        <location evidence="1">Secreted</location>
    </subcellularLocation>
</comment>
<sequence>MTACNSIPLITTPKIVSSFKVPLMRLISVLLLLLIVSGCDSRSSESAAQSSTDSITITGNRSVVCFVYHRFGDSRYPSTNVSIDDFAAHLQYLKNNEFTVMTLSDAVEYLKSGKENKKVAVLTIDDGYDTFLTGAMPLLRKYGYPATLFVNTETVGGGGYLDWEELRQIAKEGVEIGNHSHSHAYFLNIPEQERVEKFKDDVSQAQALIQEHLDLEPVVFAYPYGEYDPSMKKAVEDLGFVAATAQNSGVMYSHGDYFALPRFPMADAYASINGFAEKAGMEPLRIKSEMPASVLVAQNPPELTVGFTNEDINTASLQCFVQGGSCETEIVQKSPLKVKLKAKAPLKRRRTLYTVTVRSADGKWHWYSHLWVRPDIKE</sequence>